<evidence type="ECO:0000313" key="2">
    <source>
        <dbReference type="EMBL" id="MDX9677263.1"/>
    </source>
</evidence>
<protein>
    <submittedName>
        <fullName evidence="2">ATP-binding protein</fullName>
    </submittedName>
</protein>
<dbReference type="InterPro" id="IPR041664">
    <property type="entry name" value="AAA_16"/>
</dbReference>
<organism evidence="2 3">
    <name type="scientific">Pseudomonas zeae</name>
    <dbReference type="NCBI Taxonomy" id="2745510"/>
    <lineage>
        <taxon>Bacteria</taxon>
        <taxon>Pseudomonadati</taxon>
        <taxon>Pseudomonadota</taxon>
        <taxon>Gammaproteobacteria</taxon>
        <taxon>Pseudomonadales</taxon>
        <taxon>Pseudomonadaceae</taxon>
        <taxon>Pseudomonas</taxon>
    </lineage>
</organism>
<feature type="domain" description="Orc1-like AAA ATPase" evidence="1">
    <location>
        <begin position="267"/>
        <end position="431"/>
    </location>
</feature>
<dbReference type="Proteomes" id="UP001287024">
    <property type="component" value="Unassembled WGS sequence"/>
</dbReference>
<name>A0ABU5BKQ5_9PSED</name>
<dbReference type="GO" id="GO:0005524">
    <property type="term" value="F:ATP binding"/>
    <property type="evidence" value="ECO:0007669"/>
    <property type="project" value="UniProtKB-KW"/>
</dbReference>
<keyword evidence="2" id="KW-0067">ATP-binding</keyword>
<sequence length="717" mass="79423">MTFSTDDMQLELLGAVLKSAWSSRSPSERNAFAESTGVSPDALIESSEVSAHATIGLSEPISVWAREALQEKSDDASSGSSERQATASYPLFKRELESDSLPTTESTVPVPLDADLIASIERDAALSGALHPQDLVAGYPPALSHQLLDQMAPSFDRTLGENSWLWTLKSDRRTQILKNLDPSELQALVEKASAIATDRSGETLRQTLRGDTSPTLLLPANVDADLQALTWALPVRPNIEPQLKALRRDAYLASLLSSYDYLLKDGFFGRNAEISRIHAFASALTTESRISILSITGVGGSGKSTLLAAALRPLTIRSFEDNSAPMMVYLDFDRRAFLIGAELELSFELTRQMGQIVPAASDAFEQLREQTGRERVERGEHSKASVDAGTEAFSRQGSEFDWRARDIIELYRIDKRALILVIDTFEEWQRENYDRADAEAPFNRILDWLSSVQNEWNLAVGVIISGRASVSSRERGIVNDSIKLEHLNNNESSALLRSLNVPVKAASQLAAIVGGIPLSLKLAARYFNNLSKDAQASFLEGANTELRGVSSIICQGILYKRFLDHIVDPQARKLAHPGLALRQVTPQLIKDILAIPCDLGELSLESADDIFHKLSREVWLVEMRDGVLMHVPQIRRVMLDMMNADPLYSDKIRSVHEAAVQWYAGADRSDEDQAEALYPALHLPVRTRQTGWSERRADYRWDAWFTLWVISAPPSAS</sequence>
<comment type="caution">
    <text evidence="2">The sequence shown here is derived from an EMBL/GenBank/DDBJ whole genome shotgun (WGS) entry which is preliminary data.</text>
</comment>
<dbReference type="InterPro" id="IPR027417">
    <property type="entry name" value="P-loop_NTPase"/>
</dbReference>
<dbReference type="Gene3D" id="3.40.50.300">
    <property type="entry name" value="P-loop containing nucleotide triphosphate hydrolases"/>
    <property type="match status" value="1"/>
</dbReference>
<keyword evidence="2" id="KW-0547">Nucleotide-binding</keyword>
<dbReference type="RefSeq" id="WP_320336607.1">
    <property type="nucleotide sequence ID" value="NZ_JASFAG010000002.1"/>
</dbReference>
<keyword evidence="3" id="KW-1185">Reference proteome</keyword>
<dbReference type="EMBL" id="JASFAG010000002">
    <property type="protein sequence ID" value="MDX9677263.1"/>
    <property type="molecule type" value="Genomic_DNA"/>
</dbReference>
<accession>A0ABU5BKQ5</accession>
<dbReference type="Pfam" id="PF13191">
    <property type="entry name" value="AAA_16"/>
    <property type="match status" value="1"/>
</dbReference>
<reference evidence="2 3" key="1">
    <citation type="submission" date="2023-05" db="EMBL/GenBank/DDBJ databases">
        <title>Siderophore-mediated competition between Bacillus subtilis and Pseudomonas marginalis.</title>
        <authorList>
            <person name="Lyng M."/>
            <person name="Joergensen J.P.B."/>
            <person name="Schostag M.D."/>
            <person name="Jarmusch S.A."/>
            <person name="Aguilar D.K.C."/>
            <person name="Andrade C.N.L."/>
            <person name="Kovacs A.T."/>
        </authorList>
    </citation>
    <scope>NUCLEOTIDE SEQUENCE [LARGE SCALE GENOMIC DNA]</scope>
    <source>
        <strain evidence="2 3">P8_72</strain>
    </source>
</reference>
<evidence type="ECO:0000313" key="3">
    <source>
        <dbReference type="Proteomes" id="UP001287024"/>
    </source>
</evidence>
<evidence type="ECO:0000259" key="1">
    <source>
        <dbReference type="Pfam" id="PF13191"/>
    </source>
</evidence>
<proteinExistence type="predicted"/>
<gene>
    <name evidence="2" type="ORF">QMK45_15195</name>
</gene>
<dbReference type="SUPFAM" id="SSF52540">
    <property type="entry name" value="P-loop containing nucleoside triphosphate hydrolases"/>
    <property type="match status" value="1"/>
</dbReference>